<reference evidence="1 2" key="1">
    <citation type="journal article" date="2017" name="Genome Biol. Evol.">
        <title>Phytophthora megakarya and P. palmivora, closely related causal agents of cacao black pod rot, underwent increases in genome sizes and gene numbers by different mechanisms.</title>
        <authorList>
            <person name="Ali S.S."/>
            <person name="Shao J."/>
            <person name="Lary D.J."/>
            <person name="Kronmiller B."/>
            <person name="Shen D."/>
            <person name="Strem M.D."/>
            <person name="Amoako-Attah I."/>
            <person name="Akrofi A.Y."/>
            <person name="Begoude B.A."/>
            <person name="Ten Hoopen G.M."/>
            <person name="Coulibaly K."/>
            <person name="Kebe B.I."/>
            <person name="Melnick R.L."/>
            <person name="Guiltinan M.J."/>
            <person name="Tyler B.M."/>
            <person name="Meinhardt L.W."/>
            <person name="Bailey B.A."/>
        </authorList>
    </citation>
    <scope>NUCLEOTIDE SEQUENCE [LARGE SCALE GENOMIC DNA]</scope>
    <source>
        <strain evidence="2">sbr112.9</strain>
    </source>
</reference>
<accession>A0A2P4X198</accession>
<protein>
    <submittedName>
        <fullName evidence="1">Uncharacterized protein</fullName>
    </submittedName>
</protein>
<evidence type="ECO:0000313" key="2">
    <source>
        <dbReference type="Proteomes" id="UP000237271"/>
    </source>
</evidence>
<dbReference type="AlphaFoldDB" id="A0A2P4X198"/>
<dbReference type="Proteomes" id="UP000237271">
    <property type="component" value="Unassembled WGS sequence"/>
</dbReference>
<proteinExistence type="predicted"/>
<dbReference type="OrthoDB" id="94134at2759"/>
<sequence length="100" mass="11608">MTLFSPFSAIYVGRPTCVIVITWIQRRIWGYRSALVDVYRSKLLGFDPQLDTELHRVLESYEKVINDLKKRGLLKINEGKRQLKASGYDRPALKLLTIEP</sequence>
<organism evidence="1 2">
    <name type="scientific">Phytophthora palmivora</name>
    <dbReference type="NCBI Taxonomy" id="4796"/>
    <lineage>
        <taxon>Eukaryota</taxon>
        <taxon>Sar</taxon>
        <taxon>Stramenopiles</taxon>
        <taxon>Oomycota</taxon>
        <taxon>Peronosporomycetes</taxon>
        <taxon>Peronosporales</taxon>
        <taxon>Peronosporaceae</taxon>
        <taxon>Phytophthora</taxon>
    </lineage>
</organism>
<gene>
    <name evidence="1" type="ORF">PHPALM_31967</name>
</gene>
<keyword evidence="2" id="KW-1185">Reference proteome</keyword>
<comment type="caution">
    <text evidence="1">The sequence shown here is derived from an EMBL/GenBank/DDBJ whole genome shotgun (WGS) entry which is preliminary data.</text>
</comment>
<name>A0A2P4X198_9STRA</name>
<dbReference type="EMBL" id="NCKW01017221">
    <property type="protein sequence ID" value="POM59321.1"/>
    <property type="molecule type" value="Genomic_DNA"/>
</dbReference>
<evidence type="ECO:0000313" key="1">
    <source>
        <dbReference type="EMBL" id="POM59321.1"/>
    </source>
</evidence>